<accession>A0ABQ0L2C1</accession>
<proteinExistence type="predicted"/>
<name>A0ABQ0L2C1_MYCCL</name>
<keyword evidence="1" id="KW-0472">Membrane</keyword>
<feature type="transmembrane region" description="Helical" evidence="1">
    <location>
        <begin position="44"/>
        <end position="61"/>
    </location>
</feature>
<evidence type="ECO:0000256" key="1">
    <source>
        <dbReference type="SAM" id="Phobius"/>
    </source>
</evidence>
<organism evidence="2 3">
    <name type="scientific">Mycena chlorophos</name>
    <name type="common">Agaric fungus</name>
    <name type="synonym">Agaricus chlorophos</name>
    <dbReference type="NCBI Taxonomy" id="658473"/>
    <lineage>
        <taxon>Eukaryota</taxon>
        <taxon>Fungi</taxon>
        <taxon>Dikarya</taxon>
        <taxon>Basidiomycota</taxon>
        <taxon>Agaricomycotina</taxon>
        <taxon>Agaricomycetes</taxon>
        <taxon>Agaricomycetidae</taxon>
        <taxon>Agaricales</taxon>
        <taxon>Marasmiineae</taxon>
        <taxon>Mycenaceae</taxon>
        <taxon>Mycena</taxon>
    </lineage>
</organism>
<evidence type="ECO:0008006" key="4">
    <source>
        <dbReference type="Google" id="ProtNLM"/>
    </source>
</evidence>
<dbReference type="Proteomes" id="UP000815677">
    <property type="component" value="Unassembled WGS sequence"/>
</dbReference>
<reference evidence="2" key="1">
    <citation type="submission" date="2014-09" db="EMBL/GenBank/DDBJ databases">
        <title>Genome sequence of the luminous mushroom Mycena chlorophos for searching fungal bioluminescence genes.</title>
        <authorList>
            <person name="Tanaka Y."/>
            <person name="Kasuga D."/>
            <person name="Oba Y."/>
            <person name="Hase S."/>
            <person name="Sato K."/>
            <person name="Oba Y."/>
            <person name="Sakakibara Y."/>
        </authorList>
    </citation>
    <scope>NUCLEOTIDE SEQUENCE</scope>
</reference>
<dbReference type="EMBL" id="DF840789">
    <property type="protein sequence ID" value="GAT45132.1"/>
    <property type="molecule type" value="Genomic_DNA"/>
</dbReference>
<keyword evidence="1" id="KW-0812">Transmembrane</keyword>
<feature type="transmembrane region" description="Helical" evidence="1">
    <location>
        <begin position="108"/>
        <end position="141"/>
    </location>
</feature>
<sequence>MAFSFPSGAHDSDDESITADDFHFLPRAGKPVVDANSAGRQRHLAYALYTLFVLLLCIFLLDSMSADDAARDSIPVRFIPPTLREAENYPQQSNNFPPTQSAPPPLPYYIALIPLVGICAALELLGIYILVCFGLMLAALLRSAAWNSDPERAMDRGCSS</sequence>
<evidence type="ECO:0000313" key="2">
    <source>
        <dbReference type="EMBL" id="GAT45132.1"/>
    </source>
</evidence>
<evidence type="ECO:0000313" key="3">
    <source>
        <dbReference type="Proteomes" id="UP000815677"/>
    </source>
</evidence>
<keyword evidence="1" id="KW-1133">Transmembrane helix</keyword>
<gene>
    <name evidence="2" type="ORF">MCHLO_02723</name>
</gene>
<protein>
    <recommendedName>
        <fullName evidence="4">Transmembrane protein</fullName>
    </recommendedName>
</protein>
<keyword evidence="3" id="KW-1185">Reference proteome</keyword>